<dbReference type="AlphaFoldDB" id="A0A2S2KQP1"/>
<keyword evidence="1" id="KW-0472">Membrane</keyword>
<dbReference type="RefSeq" id="WP_200829041.1">
    <property type="nucleotide sequence ID" value="NZ_AP026695.1"/>
</dbReference>
<evidence type="ECO:0000313" key="3">
    <source>
        <dbReference type="Proteomes" id="UP000245829"/>
    </source>
</evidence>
<organism evidence="2 3">
    <name type="scientific">Nitrosopumilus zosterae</name>
    <dbReference type="NCBI Taxonomy" id="718286"/>
    <lineage>
        <taxon>Archaea</taxon>
        <taxon>Nitrososphaerota</taxon>
        <taxon>Nitrososphaeria</taxon>
        <taxon>Nitrosopumilales</taxon>
        <taxon>Nitrosopumilaceae</taxon>
        <taxon>Nitrosopumilus</taxon>
    </lineage>
</organism>
<keyword evidence="3" id="KW-1185">Reference proteome</keyword>
<keyword evidence="1" id="KW-0812">Transmembrane</keyword>
<comment type="caution">
    <text evidence="2">The sequence shown here is derived from an EMBL/GenBank/DDBJ whole genome shotgun (WGS) entry which is preliminary data.</text>
</comment>
<evidence type="ECO:0000256" key="1">
    <source>
        <dbReference type="SAM" id="Phobius"/>
    </source>
</evidence>
<accession>A0A2S2KQP1</accession>
<evidence type="ECO:0000313" key="2">
    <source>
        <dbReference type="EMBL" id="GBH33765.1"/>
    </source>
</evidence>
<dbReference type="EMBL" id="BGKI01000002">
    <property type="protein sequence ID" value="GBH33765.1"/>
    <property type="molecule type" value="Genomic_DNA"/>
</dbReference>
<dbReference type="Proteomes" id="UP000245829">
    <property type="component" value="Unassembled WGS sequence"/>
</dbReference>
<protein>
    <submittedName>
        <fullName evidence="2">Uncharacterized protein</fullName>
    </submittedName>
</protein>
<dbReference type="OrthoDB" id="3147at2157"/>
<keyword evidence="1" id="KW-1133">Transmembrane helix</keyword>
<gene>
    <name evidence="2" type="ORF">NZNM25_05560</name>
</gene>
<sequence>MVIVWIGIAVGILIVAILIIKATKTNPREIAGMTMVCKKCGTETGGMACPKCTKTFGV</sequence>
<proteinExistence type="predicted"/>
<feature type="transmembrane region" description="Helical" evidence="1">
    <location>
        <begin position="6"/>
        <end position="23"/>
    </location>
</feature>
<name>A0A2S2KQP1_9ARCH</name>
<dbReference type="GeneID" id="76209906"/>
<reference evidence="2 3" key="1">
    <citation type="submission" date="2018-05" db="EMBL/GenBank/DDBJ databases">
        <title>genome sequencing of Nitrosopumilus sp. NM25.</title>
        <authorList>
            <person name="Mori K."/>
            <person name="Nakagawa T."/>
        </authorList>
    </citation>
    <scope>NUCLEOTIDE SEQUENCE [LARGE SCALE GENOMIC DNA]</scope>
    <source>
        <strain evidence="2 3">NM25</strain>
    </source>
</reference>